<evidence type="ECO:0000256" key="1">
    <source>
        <dbReference type="SAM" id="MobiDB-lite"/>
    </source>
</evidence>
<evidence type="ECO:0000256" key="2">
    <source>
        <dbReference type="SAM" id="Phobius"/>
    </source>
</evidence>
<feature type="transmembrane region" description="Helical" evidence="2">
    <location>
        <begin position="561"/>
        <end position="578"/>
    </location>
</feature>
<comment type="caution">
    <text evidence="3">The sequence shown here is derived from an EMBL/GenBank/DDBJ whole genome shotgun (WGS) entry which is preliminary data.</text>
</comment>
<dbReference type="PANTHER" id="PTHR11360">
    <property type="entry name" value="MONOCARBOXYLATE TRANSPORTER"/>
    <property type="match status" value="1"/>
</dbReference>
<dbReference type="PANTHER" id="PTHR11360:SF284">
    <property type="entry name" value="EG:103B4.3 PROTEIN-RELATED"/>
    <property type="match status" value="1"/>
</dbReference>
<feature type="transmembrane region" description="Helical" evidence="2">
    <location>
        <begin position="493"/>
        <end position="515"/>
    </location>
</feature>
<dbReference type="EMBL" id="JACVVK020000139">
    <property type="protein sequence ID" value="KAK7489356.1"/>
    <property type="molecule type" value="Genomic_DNA"/>
</dbReference>
<feature type="transmembrane region" description="Helical" evidence="2">
    <location>
        <begin position="81"/>
        <end position="103"/>
    </location>
</feature>
<feature type="region of interest" description="Disordered" evidence="1">
    <location>
        <begin position="588"/>
        <end position="619"/>
    </location>
</feature>
<keyword evidence="2" id="KW-0812">Transmembrane</keyword>
<keyword evidence="2" id="KW-1133">Transmembrane helix</keyword>
<dbReference type="Gene3D" id="1.20.1250.20">
    <property type="entry name" value="MFS general substrate transporter like domains"/>
    <property type="match status" value="1"/>
</dbReference>
<feature type="transmembrane region" description="Helical" evidence="2">
    <location>
        <begin position="405"/>
        <end position="428"/>
    </location>
</feature>
<feature type="transmembrane region" description="Helical" evidence="2">
    <location>
        <begin position="440"/>
        <end position="458"/>
    </location>
</feature>
<feature type="region of interest" description="Disordered" evidence="1">
    <location>
        <begin position="209"/>
        <end position="256"/>
    </location>
</feature>
<dbReference type="SUPFAM" id="SSF103473">
    <property type="entry name" value="MFS general substrate transporter"/>
    <property type="match status" value="1"/>
</dbReference>
<evidence type="ECO:0008006" key="5">
    <source>
        <dbReference type="Google" id="ProtNLM"/>
    </source>
</evidence>
<proteinExistence type="predicted"/>
<accession>A0ABD0KQ09</accession>
<protein>
    <recommendedName>
        <fullName evidence="5">Monocarboxylate transporter</fullName>
    </recommendedName>
</protein>
<feature type="transmembrane region" description="Helical" evidence="2">
    <location>
        <begin position="139"/>
        <end position="157"/>
    </location>
</feature>
<feature type="transmembrane region" description="Helical" evidence="2">
    <location>
        <begin position="12"/>
        <end position="37"/>
    </location>
</feature>
<evidence type="ECO:0000313" key="4">
    <source>
        <dbReference type="Proteomes" id="UP001519460"/>
    </source>
</evidence>
<dbReference type="InterPro" id="IPR036259">
    <property type="entry name" value="MFS_trans_sf"/>
</dbReference>
<sequence length="619" mass="66746">MAVASRDIDGGWAWVVLCGSFMNLLLASGIGFVSGIFQKVFLEEFDQSVAFTAWVTALFSSFMQMAGPLSGLLTSVTNCRVSVIVGGVLFSVGIGLGLMYSPSIVVVNFFFDRRIGIIGAPVLSRFLIDAFTWRETMVILAGLAAHTCVFGALMFPLHEPRSKITALFRRCGQTLCSGNSREKEAQNSCCDAEKREGVFSTGESLLAESSAKTRRGEDEENCANNPNCSLREKDRGEGERNIDLANRHSDSTEQTPCLKDFEAESQSRDQIPDNSVTAPTCVLVKRLVFSSLHDLNSLQPKQQPSLATSLVNVGGHLCSSHRPQNGSSKSRIKSPLTSENSPCFAYGGSSSKADVRAVSTYSSIQTLHSVGFTPPDKIVASVVDVWVDEAEGGEWSCGAFCNAPFLSLCVNLILSNAACGIFNIHLPAFSQQRGLDDHDITFVLAMDGVAVFLSRVLVGALGHDEKVDQLVVYFGLHLISSFVQMSLPLATSVWSVTVMVMMMGTYYGSVYSLLTPLTICIVGLQRLAFAFGVEMVCAGAGFLVAPPLAGWVVDMTCDYNNSMYFGGGLMLMSALVVLPMSCGRRRGSPPIGYRPPDDVTVSIEDMEGEPSKETSHGRN</sequence>
<feature type="compositionally biased region" description="Basic and acidic residues" evidence="1">
    <location>
        <begin position="609"/>
        <end position="619"/>
    </location>
</feature>
<keyword evidence="2" id="KW-0472">Membrane</keyword>
<feature type="region of interest" description="Disordered" evidence="1">
    <location>
        <begin position="318"/>
        <end position="338"/>
    </location>
</feature>
<feature type="transmembrane region" description="Helical" evidence="2">
    <location>
        <begin position="527"/>
        <end position="549"/>
    </location>
</feature>
<feature type="compositionally biased region" description="Polar residues" evidence="1">
    <location>
        <begin position="321"/>
        <end position="338"/>
    </location>
</feature>
<dbReference type="Proteomes" id="UP001519460">
    <property type="component" value="Unassembled WGS sequence"/>
</dbReference>
<feature type="transmembrane region" description="Helical" evidence="2">
    <location>
        <begin position="470"/>
        <end position="487"/>
    </location>
</feature>
<evidence type="ECO:0000313" key="3">
    <source>
        <dbReference type="EMBL" id="KAK7489356.1"/>
    </source>
</evidence>
<reference evidence="3 4" key="1">
    <citation type="journal article" date="2023" name="Sci. Data">
        <title>Genome assembly of the Korean intertidal mud-creeper Batillaria attramentaria.</title>
        <authorList>
            <person name="Patra A.K."/>
            <person name="Ho P.T."/>
            <person name="Jun S."/>
            <person name="Lee S.J."/>
            <person name="Kim Y."/>
            <person name="Won Y.J."/>
        </authorList>
    </citation>
    <scope>NUCLEOTIDE SEQUENCE [LARGE SCALE GENOMIC DNA]</scope>
    <source>
        <strain evidence="3">Wonlab-2016</strain>
    </source>
</reference>
<organism evidence="3 4">
    <name type="scientific">Batillaria attramentaria</name>
    <dbReference type="NCBI Taxonomy" id="370345"/>
    <lineage>
        <taxon>Eukaryota</taxon>
        <taxon>Metazoa</taxon>
        <taxon>Spiralia</taxon>
        <taxon>Lophotrochozoa</taxon>
        <taxon>Mollusca</taxon>
        <taxon>Gastropoda</taxon>
        <taxon>Caenogastropoda</taxon>
        <taxon>Sorbeoconcha</taxon>
        <taxon>Cerithioidea</taxon>
        <taxon>Batillariidae</taxon>
        <taxon>Batillaria</taxon>
    </lineage>
</organism>
<gene>
    <name evidence="3" type="ORF">BaRGS_00019464</name>
</gene>
<keyword evidence="4" id="KW-1185">Reference proteome</keyword>
<dbReference type="InterPro" id="IPR050327">
    <property type="entry name" value="Proton-linked_MCT"/>
</dbReference>
<feature type="transmembrane region" description="Helical" evidence="2">
    <location>
        <begin position="49"/>
        <end position="69"/>
    </location>
</feature>
<name>A0ABD0KQ09_9CAEN</name>
<feature type="compositionally biased region" description="Basic and acidic residues" evidence="1">
    <location>
        <begin position="230"/>
        <end position="251"/>
    </location>
</feature>
<dbReference type="AlphaFoldDB" id="A0ABD0KQ09"/>